<accession>A0A9D9HTV3</accession>
<dbReference type="EMBL" id="JADIMG010000055">
    <property type="protein sequence ID" value="MBO8459776.1"/>
    <property type="molecule type" value="Genomic_DNA"/>
</dbReference>
<comment type="caution">
    <text evidence="3">The sequence shown here is derived from an EMBL/GenBank/DDBJ whole genome shotgun (WGS) entry which is preliminary data.</text>
</comment>
<dbReference type="CDD" id="cd00063">
    <property type="entry name" value="FN3"/>
    <property type="match status" value="1"/>
</dbReference>
<dbReference type="Proteomes" id="UP000823641">
    <property type="component" value="Unassembled WGS sequence"/>
</dbReference>
<evidence type="ECO:0000256" key="1">
    <source>
        <dbReference type="SAM" id="SignalP"/>
    </source>
</evidence>
<dbReference type="InterPro" id="IPR036116">
    <property type="entry name" value="FN3_sf"/>
</dbReference>
<dbReference type="InterPro" id="IPR013783">
    <property type="entry name" value="Ig-like_fold"/>
</dbReference>
<dbReference type="PROSITE" id="PS50853">
    <property type="entry name" value="FN3"/>
    <property type="match status" value="1"/>
</dbReference>
<feature type="chain" id="PRO_5039357832" evidence="1">
    <location>
        <begin position="19"/>
        <end position="983"/>
    </location>
</feature>
<proteinExistence type="predicted"/>
<dbReference type="InterPro" id="IPR033803">
    <property type="entry name" value="CBD-like_Golvesin-Xly"/>
</dbReference>
<keyword evidence="1" id="KW-0732">Signal</keyword>
<reference evidence="3" key="1">
    <citation type="submission" date="2020-10" db="EMBL/GenBank/DDBJ databases">
        <authorList>
            <person name="Gilroy R."/>
        </authorList>
    </citation>
    <scope>NUCLEOTIDE SEQUENCE</scope>
    <source>
        <strain evidence="3">G3-3990</strain>
    </source>
</reference>
<dbReference type="Gene3D" id="2.60.40.10">
    <property type="entry name" value="Immunoglobulins"/>
    <property type="match status" value="1"/>
</dbReference>
<evidence type="ECO:0000313" key="3">
    <source>
        <dbReference type="EMBL" id="MBO8459776.1"/>
    </source>
</evidence>
<dbReference type="AlphaFoldDB" id="A0A9D9HTV3"/>
<organism evidence="3 4">
    <name type="scientific">Candidatus Gallipaludibacter merdavium</name>
    <dbReference type="NCBI Taxonomy" id="2840839"/>
    <lineage>
        <taxon>Bacteria</taxon>
        <taxon>Pseudomonadati</taxon>
        <taxon>Bacteroidota</taxon>
        <taxon>Bacteroidia</taxon>
        <taxon>Bacteroidales</taxon>
        <taxon>Candidatus Gallipaludibacter</taxon>
    </lineage>
</organism>
<dbReference type="SUPFAM" id="SSF49265">
    <property type="entry name" value="Fibronectin type III"/>
    <property type="match status" value="1"/>
</dbReference>
<dbReference type="SUPFAM" id="SSF53187">
    <property type="entry name" value="Zn-dependent exopeptidases"/>
    <property type="match status" value="1"/>
</dbReference>
<feature type="domain" description="Fibronectin type-III" evidence="2">
    <location>
        <begin position="593"/>
        <end position="685"/>
    </location>
</feature>
<gene>
    <name evidence="3" type="ORF">IAA73_05515</name>
</gene>
<dbReference type="InterPro" id="IPR003961">
    <property type="entry name" value="FN3_dom"/>
</dbReference>
<reference evidence="3" key="2">
    <citation type="journal article" date="2021" name="PeerJ">
        <title>Extensive microbial diversity within the chicken gut microbiome revealed by metagenomics and culture.</title>
        <authorList>
            <person name="Gilroy R."/>
            <person name="Ravi A."/>
            <person name="Getino M."/>
            <person name="Pursley I."/>
            <person name="Horton D.L."/>
            <person name="Alikhan N.F."/>
            <person name="Baker D."/>
            <person name="Gharbi K."/>
            <person name="Hall N."/>
            <person name="Watson M."/>
            <person name="Adriaenssens E.M."/>
            <person name="Foster-Nyarko E."/>
            <person name="Jarju S."/>
            <person name="Secka A."/>
            <person name="Antonio M."/>
            <person name="Oren A."/>
            <person name="Chaudhuri R.R."/>
            <person name="La Ragione R."/>
            <person name="Hildebrand F."/>
            <person name="Pallen M.J."/>
        </authorList>
    </citation>
    <scope>NUCLEOTIDE SEQUENCE</scope>
    <source>
        <strain evidence="3">G3-3990</strain>
    </source>
</reference>
<sequence>MRKLFLFLALVCCFSGYAQIRQELTDSLNAFARRRAVVNRIAINRLSYNSGVISLTTNDHLACVPWRKADVDSLKQIVRKAYGAQSDVRVCIYSNGVELEKLALSDTERPWGSYTRPYVQPWVIQEDKPFVVDSGMAGKHIALWASHGYHYDYKTNRWKWQRARLMQTVEDLYTSSYTIPFLVPMLERAGAYVVQPRERDIQTHEVIIDNDHAYTNGKYQQGSKWERGNGGFSLQQDFLTGTENPFHMGSHAYAESTADSSHLSEITWQPKIPADGMYAVYVSYQTVTNSTQEAHYEILHAGGSTRFIVNQQMGGGTWVYLGTFPFKKGMQSNGMVRLTNYSTSAGIITSDAVRFGGGMGNIARGIDMLDDTYSCFDDTTAFTSQRPRWMEGARYYLQWSGMPDSVYMYKQPKDQQYKPNDYIDDLSCRGKWVNYLSGGSAVNPQSRGLNVPIDLAIALHSDAGVTPTDSIIGTLCIYTSKNDDKKSVYPTGASRYIARELADRIQSQIVDDIRRTVAPEWQRRSMYDKSYSETRVPEVPAVIIELLSHQNFADMLYGQDPAFRFMVSRSIYKGILKYMHAQDHSSYCVQPLPVSHFAIHKKDDNKILLTWKAVTDSLEPTATAKGFVLYTRRGEGGYDNGQYISSDSCLLNLQPGEHYTFKVTAVNEGGESFDSECLSAYIHPKAKGCVLIINGFEKTSGPDWFSVDSTYAGFYGNQMGIPYLYDISYVGAQHEFRKNVPWMHDDAPGFGASYADYEHMIVKGNSFDYPLVHGKSFAKEDYSYVSCSVASVDTNTYAGYRIVDYILGRQGHKTTGMHKRNEQYACFPDIVLDYLQRHANNGGDIIVSGAHVGSDVWENESPNKRRRIEQLLHYQWRTANASNCGQVKTTITTIKGFDNQRTSYTYHHLPNAQNYHVCNVDAIEPYGQGACTIMRYADNQISAATAYRGRNYRCCIFGFPIECLTSQTDIDDILSRIIRFFEQ</sequence>
<feature type="signal peptide" evidence="1">
    <location>
        <begin position="1"/>
        <end position="18"/>
    </location>
</feature>
<dbReference type="Pfam" id="PF25275">
    <property type="entry name" value="Golvesin_C"/>
    <property type="match status" value="1"/>
</dbReference>
<name>A0A9D9HTV3_9BACT</name>
<protein>
    <submittedName>
        <fullName evidence="3">N-acetylmuramoyl-L-alanine amidase</fullName>
    </submittedName>
</protein>
<dbReference type="SMART" id="SM00060">
    <property type="entry name" value="FN3"/>
    <property type="match status" value="1"/>
</dbReference>
<evidence type="ECO:0000313" key="4">
    <source>
        <dbReference type="Proteomes" id="UP000823641"/>
    </source>
</evidence>
<dbReference type="Gene3D" id="3.40.630.40">
    <property type="entry name" value="Zn-dependent exopeptidases"/>
    <property type="match status" value="1"/>
</dbReference>
<evidence type="ECO:0000259" key="2">
    <source>
        <dbReference type="PROSITE" id="PS50853"/>
    </source>
</evidence>